<gene>
    <name evidence="1" type="ORF">RFULGI_LOCUS7201</name>
</gene>
<proteinExistence type="predicted"/>
<comment type="caution">
    <text evidence="1">The sequence shown here is derived from an EMBL/GenBank/DDBJ whole genome shotgun (WGS) entry which is preliminary data.</text>
</comment>
<accession>A0A9N9CZ51</accession>
<feature type="non-terminal residue" evidence="1">
    <location>
        <position position="253"/>
    </location>
</feature>
<name>A0A9N9CZ51_9GLOM</name>
<reference evidence="1" key="1">
    <citation type="submission" date="2021-06" db="EMBL/GenBank/DDBJ databases">
        <authorList>
            <person name="Kallberg Y."/>
            <person name="Tangrot J."/>
            <person name="Rosling A."/>
        </authorList>
    </citation>
    <scope>NUCLEOTIDE SEQUENCE</scope>
    <source>
        <strain evidence="1">IN212</strain>
    </source>
</reference>
<dbReference type="EMBL" id="CAJVPZ010010145">
    <property type="protein sequence ID" value="CAG8616768.1"/>
    <property type="molecule type" value="Genomic_DNA"/>
</dbReference>
<organism evidence="1 2">
    <name type="scientific">Racocetra fulgida</name>
    <dbReference type="NCBI Taxonomy" id="60492"/>
    <lineage>
        <taxon>Eukaryota</taxon>
        <taxon>Fungi</taxon>
        <taxon>Fungi incertae sedis</taxon>
        <taxon>Mucoromycota</taxon>
        <taxon>Glomeromycotina</taxon>
        <taxon>Glomeromycetes</taxon>
        <taxon>Diversisporales</taxon>
        <taxon>Gigasporaceae</taxon>
        <taxon>Racocetra</taxon>
    </lineage>
</organism>
<sequence length="253" mass="29503">MIPNKKQKNQELPKNLKRLQKLNDNYAFQSFEPIESFNENTETTSENEEYISDLASEVWNYFRLLEHIETGNHVGSTGNMWDHLSSVHGITKENSLKSKDQLKIDTIFKTTTSNLKRKQNQTHSLVEWIIDSAQPLYILESQKFKAFIATLDPYYELPTHLYDEGCQFYNTPNLVNLENLETVFDNEIEYEDVEEHSQQTPLTNLTDIVEPYNLDNELSTKSLKKKFCSLSQNNEVENYLQLNEIDLESDACT</sequence>
<keyword evidence="2" id="KW-1185">Reference proteome</keyword>
<evidence type="ECO:0000313" key="1">
    <source>
        <dbReference type="EMBL" id="CAG8616768.1"/>
    </source>
</evidence>
<evidence type="ECO:0000313" key="2">
    <source>
        <dbReference type="Proteomes" id="UP000789396"/>
    </source>
</evidence>
<dbReference type="OrthoDB" id="10472144at2759"/>
<dbReference type="SUPFAM" id="SSF140996">
    <property type="entry name" value="Hermes dimerisation domain"/>
    <property type="match status" value="1"/>
</dbReference>
<dbReference type="Proteomes" id="UP000789396">
    <property type="component" value="Unassembled WGS sequence"/>
</dbReference>
<dbReference type="AlphaFoldDB" id="A0A9N9CZ51"/>
<protein>
    <submittedName>
        <fullName evidence="1">1286_t:CDS:1</fullName>
    </submittedName>
</protein>